<dbReference type="Proteomes" id="UP000324800">
    <property type="component" value="Unassembled WGS sequence"/>
</dbReference>
<gene>
    <name evidence="2" type="ORF">EZS28_003175</name>
</gene>
<evidence type="ECO:0008006" key="4">
    <source>
        <dbReference type="Google" id="ProtNLM"/>
    </source>
</evidence>
<feature type="region of interest" description="Disordered" evidence="1">
    <location>
        <begin position="75"/>
        <end position="107"/>
    </location>
</feature>
<feature type="compositionally biased region" description="Basic and acidic residues" evidence="1">
    <location>
        <begin position="75"/>
        <end position="88"/>
    </location>
</feature>
<organism evidence="2 3">
    <name type="scientific">Streblomastix strix</name>
    <dbReference type="NCBI Taxonomy" id="222440"/>
    <lineage>
        <taxon>Eukaryota</taxon>
        <taxon>Metamonada</taxon>
        <taxon>Preaxostyla</taxon>
        <taxon>Oxymonadida</taxon>
        <taxon>Streblomastigidae</taxon>
        <taxon>Streblomastix</taxon>
    </lineage>
</organism>
<dbReference type="GO" id="GO:0031123">
    <property type="term" value="P:RNA 3'-end processing"/>
    <property type="evidence" value="ECO:0007669"/>
    <property type="project" value="TreeGrafter"/>
</dbReference>
<dbReference type="SUPFAM" id="SSF81631">
    <property type="entry name" value="PAP/OAS1 substrate-binding domain"/>
    <property type="match status" value="1"/>
</dbReference>
<dbReference type="AlphaFoldDB" id="A0A5J4X1S4"/>
<proteinExistence type="predicted"/>
<dbReference type="GO" id="GO:1990817">
    <property type="term" value="F:poly(A) RNA polymerase activity"/>
    <property type="evidence" value="ECO:0007669"/>
    <property type="project" value="InterPro"/>
</dbReference>
<dbReference type="OrthoDB" id="273917at2759"/>
<feature type="region of interest" description="Disordered" evidence="1">
    <location>
        <begin position="306"/>
        <end position="365"/>
    </location>
</feature>
<reference evidence="2 3" key="1">
    <citation type="submission" date="2019-03" db="EMBL/GenBank/DDBJ databases">
        <title>Single cell metagenomics reveals metabolic interactions within the superorganism composed of flagellate Streblomastix strix and complex community of Bacteroidetes bacteria on its surface.</title>
        <authorList>
            <person name="Treitli S.C."/>
            <person name="Kolisko M."/>
            <person name="Husnik F."/>
            <person name="Keeling P."/>
            <person name="Hampl V."/>
        </authorList>
    </citation>
    <scope>NUCLEOTIDE SEQUENCE [LARGE SCALE GENOMIC DNA]</scope>
    <source>
        <strain evidence="2">ST1C</strain>
    </source>
</reference>
<feature type="compositionally biased region" description="Acidic residues" evidence="1">
    <location>
        <begin position="98"/>
        <end position="107"/>
    </location>
</feature>
<dbReference type="GO" id="GO:0005730">
    <property type="term" value="C:nucleolus"/>
    <property type="evidence" value="ECO:0007669"/>
    <property type="project" value="TreeGrafter"/>
</dbReference>
<dbReference type="PANTHER" id="PTHR23092">
    <property type="entry name" value="POLY(A) RNA POLYMERASE"/>
    <property type="match status" value="1"/>
</dbReference>
<name>A0A5J4X1S4_9EUKA</name>
<dbReference type="GO" id="GO:0043634">
    <property type="term" value="P:polyadenylation-dependent ncRNA catabolic process"/>
    <property type="evidence" value="ECO:0007669"/>
    <property type="project" value="TreeGrafter"/>
</dbReference>
<dbReference type="Gene3D" id="1.10.1410.10">
    <property type="match status" value="1"/>
</dbReference>
<dbReference type="GO" id="GO:0031499">
    <property type="term" value="C:TRAMP complex"/>
    <property type="evidence" value="ECO:0007669"/>
    <property type="project" value="TreeGrafter"/>
</dbReference>
<sequence length="365" mass="43163">MLIYPAAKPIILVVKDYLAVKKLNEPFKGGMGGYALSLLVVSHLQQYERNYYKKYQEVSLGRLLVDFFRLYGEEDNKNNNDKEKDKDYYNNINNKTDETDDYDEDEQNETWKDINIERGGEKIFPSSLPQNMRMASERNNLLQQLQEKDKERGGGVQSFFPFQPVGTQGDQGFIVIEDPLDISNNVTRTCWKYQEIKEQFCEAIHLLETEDNFPKPLSAKKYKEFNKIQDDRLKECSREVNDQEIKEKEILTEKEKEDEDDYPEDKEIASFLANPRIQINQIIQNQIEQREVNTIGKEIGMNEKEIEKLVGKEEKEREDWKQGKDQEKEKEKEKKDIDRQIIKEKEGEEQGRKIDLKKQRSRSHK</sequence>
<accession>A0A5J4X1S4</accession>
<comment type="caution">
    <text evidence="2">The sequence shown here is derived from an EMBL/GenBank/DDBJ whole genome shotgun (WGS) entry which is preliminary data.</text>
</comment>
<dbReference type="PANTHER" id="PTHR23092:SF15">
    <property type="entry name" value="INACTIVE NON-CANONICAL POLY(A) RNA POLYMERASE PROTEIN TRF4-2-RELATED"/>
    <property type="match status" value="1"/>
</dbReference>
<dbReference type="GO" id="GO:0003729">
    <property type="term" value="F:mRNA binding"/>
    <property type="evidence" value="ECO:0007669"/>
    <property type="project" value="TreeGrafter"/>
</dbReference>
<evidence type="ECO:0000313" key="2">
    <source>
        <dbReference type="EMBL" id="KAA6401297.1"/>
    </source>
</evidence>
<evidence type="ECO:0000256" key="1">
    <source>
        <dbReference type="SAM" id="MobiDB-lite"/>
    </source>
</evidence>
<dbReference type="InterPro" id="IPR045862">
    <property type="entry name" value="Trf4-like"/>
</dbReference>
<protein>
    <recommendedName>
        <fullName evidence="4">PAP-associated domain-containing protein</fullName>
    </recommendedName>
</protein>
<feature type="compositionally biased region" description="Basic and acidic residues" evidence="1">
    <location>
        <begin position="306"/>
        <end position="358"/>
    </location>
</feature>
<evidence type="ECO:0000313" key="3">
    <source>
        <dbReference type="Proteomes" id="UP000324800"/>
    </source>
</evidence>
<dbReference type="EMBL" id="SNRW01000412">
    <property type="protein sequence ID" value="KAA6401297.1"/>
    <property type="molecule type" value="Genomic_DNA"/>
</dbReference>